<comment type="catalytic activity">
    <reaction evidence="1">
        <text>D-mannose 6-phosphate = D-fructose 6-phosphate</text>
        <dbReference type="Rhea" id="RHEA:12356"/>
        <dbReference type="ChEBI" id="CHEBI:58735"/>
        <dbReference type="ChEBI" id="CHEBI:61527"/>
        <dbReference type="EC" id="5.3.1.8"/>
    </reaction>
</comment>
<gene>
    <name evidence="9" type="ORF">CATYP_02735</name>
</gene>
<dbReference type="EC" id="5.3.1.8" evidence="4"/>
<dbReference type="InterPro" id="IPR018050">
    <property type="entry name" value="Pmannose_isomerase-type1_CS"/>
</dbReference>
<evidence type="ECO:0000256" key="2">
    <source>
        <dbReference type="ARBA" id="ARBA00001947"/>
    </source>
</evidence>
<dbReference type="InterPro" id="IPR016305">
    <property type="entry name" value="Mannose-6-P_Isomerase"/>
</dbReference>
<dbReference type="Pfam" id="PF20511">
    <property type="entry name" value="PMI_typeI_cat"/>
    <property type="match status" value="1"/>
</dbReference>
<dbReference type="Gene3D" id="2.60.120.10">
    <property type="entry name" value="Jelly Rolls"/>
    <property type="match status" value="2"/>
</dbReference>
<dbReference type="GO" id="GO:0016853">
    <property type="term" value="F:isomerase activity"/>
    <property type="evidence" value="ECO:0007669"/>
    <property type="project" value="UniProtKB-KW"/>
</dbReference>
<dbReference type="SUPFAM" id="SSF51182">
    <property type="entry name" value="RmlC-like cupins"/>
    <property type="match status" value="1"/>
</dbReference>
<dbReference type="PANTHER" id="PTHR10309">
    <property type="entry name" value="MANNOSE-6-PHOSPHATE ISOMERASE"/>
    <property type="match status" value="1"/>
</dbReference>
<evidence type="ECO:0000313" key="10">
    <source>
        <dbReference type="Proteomes" id="UP000028504"/>
    </source>
</evidence>
<dbReference type="PROSITE" id="PS00965">
    <property type="entry name" value="PMI_I_1"/>
    <property type="match status" value="1"/>
</dbReference>
<dbReference type="InterPro" id="IPR001250">
    <property type="entry name" value="Man6P_Isoase-1"/>
</dbReference>
<sequence length="398" mass="42822">MELLNGIIRAYPWGSRTLIPALCGRPAPTERPEAELWYGAHSAGPSQLAGSGRHLDAVVAADPQATLGDRVAESFGGRLPFLVKILAADQPLSLQAHPSLQQAREGFARENEAGLAVDAANRNYRDDNHKPEILIALTRFCAMAGFRPLDKTRELFAELDCPACERYLPMLEPGPDGEGDLRGLFTTWITIPAEHRRQLISAIVERAQARGQVDDWIGGVLRTVVDLNKRYPGDVGVLGALLLNHVTLNPGEAIYLDAGQLHAYVQGMGVEIQSNSDNVLRGGLTSKYVDVPELVRVLRFDELDSPRVEPIARPTLAAGGLEYPVPVSDFSVTVARPGPFGWPLDHDGPVIALCTNGHAYCESAGTTLRIKSGEAVWIPASDPLATLTGPGQVVAVSC</sequence>
<evidence type="ECO:0000256" key="7">
    <source>
        <dbReference type="ARBA" id="ARBA00023235"/>
    </source>
</evidence>
<comment type="cofactor">
    <cofactor evidence="2">
        <name>Zn(2+)</name>
        <dbReference type="ChEBI" id="CHEBI:29105"/>
    </cofactor>
</comment>
<keyword evidence="6" id="KW-0862">Zinc</keyword>
<keyword evidence="5" id="KW-0479">Metal-binding</keyword>
<evidence type="ECO:0000259" key="8">
    <source>
        <dbReference type="Pfam" id="PF20511"/>
    </source>
</evidence>
<evidence type="ECO:0000313" key="9">
    <source>
        <dbReference type="EMBL" id="AIG63777.1"/>
    </source>
</evidence>
<dbReference type="Proteomes" id="UP000028504">
    <property type="component" value="Chromosome"/>
</dbReference>
<evidence type="ECO:0000256" key="3">
    <source>
        <dbReference type="ARBA" id="ARBA00010772"/>
    </source>
</evidence>
<keyword evidence="7 9" id="KW-0413">Isomerase</keyword>
<evidence type="ECO:0000256" key="5">
    <source>
        <dbReference type="ARBA" id="ARBA00022723"/>
    </source>
</evidence>
<dbReference type="EMBL" id="CP008944">
    <property type="protein sequence ID" value="AIG63777.1"/>
    <property type="molecule type" value="Genomic_DNA"/>
</dbReference>
<protein>
    <recommendedName>
        <fullName evidence="4">mannose-6-phosphate isomerase</fullName>
        <ecNumber evidence="4">5.3.1.8</ecNumber>
    </recommendedName>
</protein>
<dbReference type="NCBIfam" id="TIGR00218">
    <property type="entry name" value="manA"/>
    <property type="match status" value="1"/>
</dbReference>
<dbReference type="CDD" id="cd07011">
    <property type="entry name" value="cupin_PMI_type_I_N"/>
    <property type="match status" value="1"/>
</dbReference>
<dbReference type="InterPro" id="IPR011051">
    <property type="entry name" value="RmlC_Cupin_sf"/>
</dbReference>
<feature type="domain" description="Phosphomannose isomerase type I catalytic" evidence="8">
    <location>
        <begin position="5"/>
        <end position="149"/>
    </location>
</feature>
<evidence type="ECO:0000256" key="1">
    <source>
        <dbReference type="ARBA" id="ARBA00000757"/>
    </source>
</evidence>
<dbReference type="RefSeq" id="WP_038604667.1">
    <property type="nucleotide sequence ID" value="NZ_CP008944.1"/>
</dbReference>
<proteinExistence type="inferred from homology"/>
<reference evidence="9 10" key="1">
    <citation type="submission" date="2014-07" db="EMBL/GenBank/DDBJ databases">
        <title>Complete genome sequence of Corynebacterium atypicum DSM 44849: identifiction of the mycolic acid biosynthesis genes.</title>
        <authorList>
            <person name="Tippelt A."/>
            <person name="Mollmann S."/>
            <person name="Albersmeier A."/>
            <person name="Jaenicke S."/>
            <person name="Ruckert C."/>
            <person name="Tauch A."/>
        </authorList>
    </citation>
    <scope>NUCLEOTIDE SEQUENCE [LARGE SCALE GENOMIC DNA]</scope>
    <source>
        <strain evidence="9 10">R2070</strain>
    </source>
</reference>
<evidence type="ECO:0000256" key="4">
    <source>
        <dbReference type="ARBA" id="ARBA00011956"/>
    </source>
</evidence>
<evidence type="ECO:0000256" key="6">
    <source>
        <dbReference type="ARBA" id="ARBA00022833"/>
    </source>
</evidence>
<name>A0ABN4DFL1_9CORY</name>
<dbReference type="PRINTS" id="PR00714">
    <property type="entry name" value="MAN6PISMRASE"/>
</dbReference>
<dbReference type="PANTHER" id="PTHR10309:SF0">
    <property type="entry name" value="MANNOSE-6-PHOSPHATE ISOMERASE"/>
    <property type="match status" value="1"/>
</dbReference>
<dbReference type="InterPro" id="IPR014710">
    <property type="entry name" value="RmlC-like_jellyroll"/>
</dbReference>
<dbReference type="PIRSF" id="PIRSF001480">
    <property type="entry name" value="Mannose-6-phosphate_isomerase"/>
    <property type="match status" value="1"/>
</dbReference>
<accession>A0ABN4DFL1</accession>
<dbReference type="InterPro" id="IPR046457">
    <property type="entry name" value="PMI_typeI_cat"/>
</dbReference>
<dbReference type="Gene3D" id="1.10.441.10">
    <property type="entry name" value="Phosphomannose Isomerase, domain 2"/>
    <property type="match status" value="1"/>
</dbReference>
<keyword evidence="10" id="KW-1185">Reference proteome</keyword>
<comment type="similarity">
    <text evidence="3">Belongs to the mannose-6-phosphate isomerase type 1 family.</text>
</comment>
<organism evidence="9 10">
    <name type="scientific">Corynebacterium atypicum</name>
    <dbReference type="NCBI Taxonomy" id="191610"/>
    <lineage>
        <taxon>Bacteria</taxon>
        <taxon>Bacillati</taxon>
        <taxon>Actinomycetota</taxon>
        <taxon>Actinomycetes</taxon>
        <taxon>Mycobacteriales</taxon>
        <taxon>Corynebacteriaceae</taxon>
        <taxon>Corynebacterium</taxon>
    </lineage>
</organism>